<evidence type="ECO:0000256" key="4">
    <source>
        <dbReference type="ARBA" id="ARBA00022679"/>
    </source>
</evidence>
<proteinExistence type="predicted"/>
<dbReference type="PROSITE" id="PS50123">
    <property type="entry name" value="CHER"/>
    <property type="match status" value="1"/>
</dbReference>
<protein>
    <recommendedName>
        <fullName evidence="2">protein-glutamate O-methyltransferase</fullName>
        <ecNumber evidence="2">2.1.1.80</ecNumber>
    </recommendedName>
</protein>
<gene>
    <name evidence="7" type="ORF">ATL41_2207</name>
</gene>
<dbReference type="PANTHER" id="PTHR24422">
    <property type="entry name" value="CHEMOTAXIS PROTEIN METHYLTRANSFERASE"/>
    <property type="match status" value="1"/>
</dbReference>
<dbReference type="GO" id="GO:0032259">
    <property type="term" value="P:methylation"/>
    <property type="evidence" value="ECO:0007669"/>
    <property type="project" value="UniProtKB-KW"/>
</dbReference>
<dbReference type="SUPFAM" id="SSF53335">
    <property type="entry name" value="S-adenosyl-L-methionine-dependent methyltransferases"/>
    <property type="match status" value="1"/>
</dbReference>
<evidence type="ECO:0000256" key="3">
    <source>
        <dbReference type="ARBA" id="ARBA00022603"/>
    </source>
</evidence>
<feature type="domain" description="CheR-type methyltransferase" evidence="6">
    <location>
        <begin position="1"/>
        <end position="270"/>
    </location>
</feature>
<dbReference type="CDD" id="cd02440">
    <property type="entry name" value="AdoMet_MTases"/>
    <property type="match status" value="1"/>
</dbReference>
<dbReference type="Pfam" id="PF01739">
    <property type="entry name" value="CheR"/>
    <property type="match status" value="1"/>
</dbReference>
<evidence type="ECO:0000256" key="2">
    <source>
        <dbReference type="ARBA" id="ARBA00012534"/>
    </source>
</evidence>
<dbReference type="OrthoDB" id="9816309at2"/>
<dbReference type="Pfam" id="PF03705">
    <property type="entry name" value="CheR_N"/>
    <property type="match status" value="1"/>
</dbReference>
<evidence type="ECO:0000313" key="8">
    <source>
        <dbReference type="Proteomes" id="UP000221394"/>
    </source>
</evidence>
<evidence type="ECO:0000259" key="6">
    <source>
        <dbReference type="PROSITE" id="PS50123"/>
    </source>
</evidence>
<dbReference type="SMART" id="SM00138">
    <property type="entry name" value="MeTrc"/>
    <property type="match status" value="1"/>
</dbReference>
<organism evidence="7 8">
    <name type="scientific">Flavimobilis soli</name>
    <dbReference type="NCBI Taxonomy" id="442709"/>
    <lineage>
        <taxon>Bacteria</taxon>
        <taxon>Bacillati</taxon>
        <taxon>Actinomycetota</taxon>
        <taxon>Actinomycetes</taxon>
        <taxon>Micrococcales</taxon>
        <taxon>Jonesiaceae</taxon>
        <taxon>Flavimobilis</taxon>
    </lineage>
</organism>
<dbReference type="InterPro" id="IPR000780">
    <property type="entry name" value="CheR_MeTrfase"/>
</dbReference>
<evidence type="ECO:0000256" key="5">
    <source>
        <dbReference type="ARBA" id="ARBA00022691"/>
    </source>
</evidence>
<accession>A0A2A9EGQ8</accession>
<dbReference type="PANTHER" id="PTHR24422:SF21">
    <property type="entry name" value="CHEMOTAXIS PROTEIN METHYLTRANSFERASE 1"/>
    <property type="match status" value="1"/>
</dbReference>
<reference evidence="7 8" key="1">
    <citation type="submission" date="2017-10" db="EMBL/GenBank/DDBJ databases">
        <title>Sequencing the genomes of 1000 actinobacteria strains.</title>
        <authorList>
            <person name="Klenk H.-P."/>
        </authorList>
    </citation>
    <scope>NUCLEOTIDE SEQUENCE [LARGE SCALE GENOMIC DNA]</scope>
    <source>
        <strain evidence="7 8">DSM 21574</strain>
    </source>
</reference>
<dbReference type="Gene3D" id="3.40.50.150">
    <property type="entry name" value="Vaccinia Virus protein VP39"/>
    <property type="match status" value="1"/>
</dbReference>
<keyword evidence="3 7" id="KW-0489">Methyltransferase</keyword>
<dbReference type="PRINTS" id="PR00996">
    <property type="entry name" value="CHERMTFRASE"/>
</dbReference>
<evidence type="ECO:0000313" key="7">
    <source>
        <dbReference type="EMBL" id="PFG37445.1"/>
    </source>
</evidence>
<comment type="catalytic activity">
    <reaction evidence="1">
        <text>L-glutamyl-[protein] + S-adenosyl-L-methionine = [protein]-L-glutamate 5-O-methyl ester + S-adenosyl-L-homocysteine</text>
        <dbReference type="Rhea" id="RHEA:24452"/>
        <dbReference type="Rhea" id="RHEA-COMP:10208"/>
        <dbReference type="Rhea" id="RHEA-COMP:10311"/>
        <dbReference type="ChEBI" id="CHEBI:29973"/>
        <dbReference type="ChEBI" id="CHEBI:57856"/>
        <dbReference type="ChEBI" id="CHEBI:59789"/>
        <dbReference type="ChEBI" id="CHEBI:82795"/>
        <dbReference type="EC" id="2.1.1.80"/>
    </reaction>
</comment>
<dbReference type="InterPro" id="IPR022642">
    <property type="entry name" value="CheR_C"/>
</dbReference>
<keyword evidence="5" id="KW-0949">S-adenosyl-L-methionine</keyword>
<name>A0A2A9EGQ8_9MICO</name>
<keyword evidence="8" id="KW-1185">Reference proteome</keyword>
<dbReference type="InterPro" id="IPR029063">
    <property type="entry name" value="SAM-dependent_MTases_sf"/>
</dbReference>
<comment type="caution">
    <text evidence="7">The sequence shown here is derived from an EMBL/GenBank/DDBJ whole genome shotgun (WGS) entry which is preliminary data.</text>
</comment>
<dbReference type="GO" id="GO:0008983">
    <property type="term" value="F:protein-glutamate O-methyltransferase activity"/>
    <property type="evidence" value="ECO:0007669"/>
    <property type="project" value="UniProtKB-EC"/>
</dbReference>
<dbReference type="InterPro" id="IPR036804">
    <property type="entry name" value="CheR_N_sf"/>
</dbReference>
<dbReference type="InterPro" id="IPR050903">
    <property type="entry name" value="Bact_Chemotaxis_MeTrfase"/>
</dbReference>
<evidence type="ECO:0000256" key="1">
    <source>
        <dbReference type="ARBA" id="ARBA00001541"/>
    </source>
</evidence>
<dbReference type="SUPFAM" id="SSF47757">
    <property type="entry name" value="Chemotaxis receptor methyltransferase CheR, N-terminal domain"/>
    <property type="match status" value="1"/>
</dbReference>
<dbReference type="EC" id="2.1.1.80" evidence="2"/>
<dbReference type="AlphaFoldDB" id="A0A2A9EGQ8"/>
<dbReference type="EMBL" id="PDJH01000001">
    <property type="protein sequence ID" value="PFG37445.1"/>
    <property type="molecule type" value="Genomic_DNA"/>
</dbReference>
<dbReference type="RefSeq" id="WP_098458495.1">
    <property type="nucleotide sequence ID" value="NZ_PDJH01000001.1"/>
</dbReference>
<dbReference type="Proteomes" id="UP000221394">
    <property type="component" value="Unassembled WGS sequence"/>
</dbReference>
<sequence length="273" mass="30745">MTLTSESFSFVADLVRRRSAISLAPGKEYLVESRLLPLARRTGKSVDQYIADLRHRTDIDEQELVVEAMTTNETSWFRDMQPFTALTNHIVPSLLEGRILPTLRIWSAACSTGQEPYSIALTLDEVLPPSVRAEITATDLSSEVLEKARSGSYTQLEVNRGLPAKYLVQHFTRVGAQWEISKDLRSRVKFLKHNLLNAPPTGGPFDIVFLRNVLIYFELPVKQDILRRLRSVVRPGGYLVLGAAETTVGVDDTWERIQVDRSSIYRLGTGRDS</sequence>
<dbReference type="Gene3D" id="1.10.155.10">
    <property type="entry name" value="Chemotaxis receptor methyltransferase CheR, N-terminal domain"/>
    <property type="match status" value="1"/>
</dbReference>
<keyword evidence="4 7" id="KW-0808">Transferase</keyword>
<dbReference type="InterPro" id="IPR022641">
    <property type="entry name" value="CheR_N"/>
</dbReference>